<organism evidence="1 2">
    <name type="scientific">Candidatus Brocadia carolinensis</name>
    <dbReference type="NCBI Taxonomy" id="1004156"/>
    <lineage>
        <taxon>Bacteria</taxon>
        <taxon>Pseudomonadati</taxon>
        <taxon>Planctomycetota</taxon>
        <taxon>Candidatus Brocadiia</taxon>
        <taxon>Candidatus Brocadiales</taxon>
        <taxon>Candidatus Brocadiaceae</taxon>
        <taxon>Candidatus Brocadia</taxon>
    </lineage>
</organism>
<comment type="caution">
    <text evidence="1">The sequence shown here is derived from an EMBL/GenBank/DDBJ whole genome shotgun (WGS) entry which is preliminary data.</text>
</comment>
<proteinExistence type="predicted"/>
<name>A0A1V4ARE8_9BACT</name>
<reference evidence="1 2" key="1">
    <citation type="journal article" date="2017" name="Water Res.">
        <title>Discovery and metagenomic analysis of an anammox bacterial enrichment related to Candidatus "Brocadia caroliniensis" in a full-scale glycerol-fed nitritation-denitritation separate centrate treatment process.</title>
        <authorList>
            <person name="Park H."/>
            <person name="Brotto A.C."/>
            <person name="van Loosdrecht M.C."/>
            <person name="Chandran K."/>
        </authorList>
    </citation>
    <scope>NUCLEOTIDE SEQUENCE [LARGE SCALE GENOMIC DNA]</scope>
    <source>
        <strain evidence="1">26THWARD</strain>
    </source>
</reference>
<gene>
    <name evidence="1" type="ORF">AYP45_13680</name>
</gene>
<dbReference type="EMBL" id="AYTS01000126">
    <property type="protein sequence ID" value="OOP55685.1"/>
    <property type="molecule type" value="Genomic_DNA"/>
</dbReference>
<dbReference type="Proteomes" id="UP000189681">
    <property type="component" value="Unassembled WGS sequence"/>
</dbReference>
<evidence type="ECO:0000313" key="2">
    <source>
        <dbReference type="Proteomes" id="UP000189681"/>
    </source>
</evidence>
<dbReference type="AlphaFoldDB" id="A0A1V4ARE8"/>
<accession>A0A1V4ARE8</accession>
<sequence>MTGVQPMGVKLNDFLVAWTNPICPCLPLVTYNGVKTIGDATNSYPLLASSCCLLQAGDQGGGLSETGISAGS</sequence>
<protein>
    <submittedName>
        <fullName evidence="1">Uncharacterized protein</fullName>
    </submittedName>
</protein>
<evidence type="ECO:0000313" key="1">
    <source>
        <dbReference type="EMBL" id="OOP55685.1"/>
    </source>
</evidence>